<dbReference type="InterPro" id="IPR036890">
    <property type="entry name" value="HATPase_C_sf"/>
</dbReference>
<evidence type="ECO:0000256" key="7">
    <source>
        <dbReference type="SAM" id="Phobius"/>
    </source>
</evidence>
<keyword evidence="5 9" id="KW-0418">Kinase</keyword>
<dbReference type="InterPro" id="IPR005467">
    <property type="entry name" value="His_kinase_dom"/>
</dbReference>
<dbReference type="GO" id="GO:0016036">
    <property type="term" value="P:cellular response to phosphate starvation"/>
    <property type="evidence" value="ECO:0007669"/>
    <property type="project" value="TreeGrafter"/>
</dbReference>
<evidence type="ECO:0000313" key="9">
    <source>
        <dbReference type="EMBL" id="TGY06742.1"/>
    </source>
</evidence>
<evidence type="ECO:0000256" key="2">
    <source>
        <dbReference type="ARBA" id="ARBA00012438"/>
    </source>
</evidence>
<dbReference type="CDD" id="cd00075">
    <property type="entry name" value="HATPase"/>
    <property type="match status" value="1"/>
</dbReference>
<dbReference type="EC" id="2.7.13.3" evidence="2"/>
<dbReference type="CDD" id="cd00082">
    <property type="entry name" value="HisKA"/>
    <property type="match status" value="1"/>
</dbReference>
<dbReference type="InterPro" id="IPR004358">
    <property type="entry name" value="Sig_transdc_His_kin-like_C"/>
</dbReference>
<dbReference type="PRINTS" id="PR00344">
    <property type="entry name" value="BCTRLSENSOR"/>
</dbReference>
<keyword evidence="7" id="KW-1133">Transmembrane helix</keyword>
<evidence type="ECO:0000256" key="4">
    <source>
        <dbReference type="ARBA" id="ARBA00022679"/>
    </source>
</evidence>
<organism evidence="9 10">
    <name type="scientific">Bacteroides muris</name>
    <name type="common">ex Afrizal et al. 2022</name>
    <dbReference type="NCBI Taxonomy" id="2516960"/>
    <lineage>
        <taxon>Bacteria</taxon>
        <taxon>Pseudomonadati</taxon>
        <taxon>Bacteroidota</taxon>
        <taxon>Bacteroidia</taxon>
        <taxon>Bacteroidales</taxon>
        <taxon>Bacteroidaceae</taxon>
        <taxon>Bacteroides</taxon>
    </lineage>
</organism>
<dbReference type="GO" id="GO:0000155">
    <property type="term" value="F:phosphorelay sensor kinase activity"/>
    <property type="evidence" value="ECO:0007669"/>
    <property type="project" value="InterPro"/>
</dbReference>
<keyword evidence="7" id="KW-0812">Transmembrane</keyword>
<evidence type="ECO:0000256" key="5">
    <source>
        <dbReference type="ARBA" id="ARBA00022777"/>
    </source>
</evidence>
<dbReference type="Pfam" id="PF00512">
    <property type="entry name" value="HisKA"/>
    <property type="match status" value="1"/>
</dbReference>
<dbReference type="InterPro" id="IPR003594">
    <property type="entry name" value="HATPase_dom"/>
</dbReference>
<dbReference type="PANTHER" id="PTHR45453">
    <property type="entry name" value="PHOSPHATE REGULON SENSOR PROTEIN PHOR"/>
    <property type="match status" value="1"/>
</dbReference>
<dbReference type="InterPro" id="IPR003661">
    <property type="entry name" value="HisK_dim/P_dom"/>
</dbReference>
<feature type="transmembrane region" description="Helical" evidence="7">
    <location>
        <begin position="254"/>
        <end position="277"/>
    </location>
</feature>
<feature type="domain" description="Histidine kinase" evidence="8">
    <location>
        <begin position="292"/>
        <end position="511"/>
    </location>
</feature>
<dbReference type="PROSITE" id="PS50109">
    <property type="entry name" value="HIS_KIN"/>
    <property type="match status" value="1"/>
</dbReference>
<evidence type="ECO:0000259" key="8">
    <source>
        <dbReference type="PROSITE" id="PS50109"/>
    </source>
</evidence>
<keyword evidence="6" id="KW-0902">Two-component regulatory system</keyword>
<dbReference type="Gene3D" id="3.30.565.10">
    <property type="entry name" value="Histidine kinase-like ATPase, C-terminal domain"/>
    <property type="match status" value="1"/>
</dbReference>
<keyword evidence="4" id="KW-0808">Transferase</keyword>
<reference evidence="9 10" key="1">
    <citation type="submission" date="2019-04" db="EMBL/GenBank/DDBJ databases">
        <title>Microbes associate with the intestines of laboratory mice.</title>
        <authorList>
            <person name="Navarre W."/>
            <person name="Wong E."/>
            <person name="Huang K."/>
            <person name="Tropini C."/>
            <person name="Ng K."/>
            <person name="Yu B."/>
        </authorList>
    </citation>
    <scope>NUCLEOTIDE SEQUENCE [LARGE SCALE GENOMIC DNA]</scope>
    <source>
        <strain evidence="9 10">NM69_E16B</strain>
    </source>
</reference>
<dbReference type="Pfam" id="PF02518">
    <property type="entry name" value="HATPase_c"/>
    <property type="match status" value="1"/>
</dbReference>
<comment type="caution">
    <text evidence="9">The sequence shown here is derived from an EMBL/GenBank/DDBJ whole genome shotgun (WGS) entry which is preliminary data.</text>
</comment>
<dbReference type="PANTHER" id="PTHR45453:SF1">
    <property type="entry name" value="PHOSPHATE REGULON SENSOR PROTEIN PHOR"/>
    <property type="match status" value="1"/>
</dbReference>
<evidence type="ECO:0000313" key="10">
    <source>
        <dbReference type="Proteomes" id="UP000310532"/>
    </source>
</evidence>
<dbReference type="InterPro" id="IPR036097">
    <property type="entry name" value="HisK_dim/P_sf"/>
</dbReference>
<keyword evidence="3" id="KW-0597">Phosphoprotein</keyword>
<dbReference type="EMBL" id="SRYZ01000014">
    <property type="protein sequence ID" value="TGY06742.1"/>
    <property type="molecule type" value="Genomic_DNA"/>
</dbReference>
<feature type="transmembrane region" description="Helical" evidence="7">
    <location>
        <begin position="7"/>
        <end position="27"/>
    </location>
</feature>
<keyword evidence="7" id="KW-0472">Membrane</keyword>
<gene>
    <name evidence="9" type="ORF">E5355_08315</name>
</gene>
<protein>
    <recommendedName>
        <fullName evidence="2">histidine kinase</fullName>
        <ecNumber evidence="2">2.7.13.3</ecNumber>
    </recommendedName>
</protein>
<dbReference type="AlphaFoldDB" id="A0A4S2B021"/>
<dbReference type="GO" id="GO:0004721">
    <property type="term" value="F:phosphoprotein phosphatase activity"/>
    <property type="evidence" value="ECO:0007669"/>
    <property type="project" value="TreeGrafter"/>
</dbReference>
<dbReference type="FunFam" id="3.30.565.10:FF:000006">
    <property type="entry name" value="Sensor histidine kinase WalK"/>
    <property type="match status" value="1"/>
</dbReference>
<dbReference type="SMART" id="SM00388">
    <property type="entry name" value="HisKA"/>
    <property type="match status" value="1"/>
</dbReference>
<evidence type="ECO:0000256" key="3">
    <source>
        <dbReference type="ARBA" id="ARBA00022553"/>
    </source>
</evidence>
<dbReference type="SUPFAM" id="SSF47384">
    <property type="entry name" value="Homodimeric domain of signal transducing histidine kinase"/>
    <property type="match status" value="1"/>
</dbReference>
<dbReference type="RefSeq" id="WP_136009968.1">
    <property type="nucleotide sequence ID" value="NZ_SRYZ01000014.1"/>
</dbReference>
<keyword evidence="10" id="KW-1185">Reference proteome</keyword>
<evidence type="ECO:0000256" key="6">
    <source>
        <dbReference type="ARBA" id="ARBA00023012"/>
    </source>
</evidence>
<dbReference type="SUPFAM" id="SSF55874">
    <property type="entry name" value="ATPase domain of HSP90 chaperone/DNA topoisomerase II/histidine kinase"/>
    <property type="match status" value="1"/>
</dbReference>
<evidence type="ECO:0000256" key="1">
    <source>
        <dbReference type="ARBA" id="ARBA00000085"/>
    </source>
</evidence>
<dbReference type="Proteomes" id="UP000310532">
    <property type="component" value="Unassembled WGS sequence"/>
</dbReference>
<name>A0A4S2B021_9BACE</name>
<dbReference type="SMART" id="SM00387">
    <property type="entry name" value="HATPase_c"/>
    <property type="match status" value="1"/>
</dbReference>
<proteinExistence type="predicted"/>
<dbReference type="InterPro" id="IPR050351">
    <property type="entry name" value="BphY/WalK/GraS-like"/>
</dbReference>
<comment type="catalytic activity">
    <reaction evidence="1">
        <text>ATP + protein L-histidine = ADP + protein N-phospho-L-histidine.</text>
        <dbReference type="EC" id="2.7.13.3"/>
    </reaction>
</comment>
<dbReference type="Gene3D" id="1.10.287.130">
    <property type="match status" value="1"/>
</dbReference>
<dbReference type="GO" id="GO:0005886">
    <property type="term" value="C:plasma membrane"/>
    <property type="evidence" value="ECO:0007669"/>
    <property type="project" value="TreeGrafter"/>
</dbReference>
<accession>A0A4S2B021</accession>
<sequence length="511" mass="57918">MKLPFKYIAILVIVSLAGIFAYQAYWLTGLYHTMHDQMERDITEAMRMSDYNEMMIRVEKLRNDSIKEGTVSVSAGYDNDKSYVSSSTSITTTIPKQEPEKADSLIVEVTGDTISEYEPADLQQSAMRVHEGMDVILGKQNNMQKLTNYFQRGLHSGLDVVLNPDLAIYDSLLTSLLREQGLDMPYRLEYLYAGGGSGNVLPYTDTLSVKGTEGYTPSAQAVQYDYAFNLHGSQLYRLTIEPVTAIVLRQMSGILATSFIILVILSFSFWFLIRTILKQKTLEEMKSDFTNNITHELKTPIAVAYAANDALLNFNQAEEKTQRDKYLRICQEQLQRLSRLVEQILSMSMERRRTFRLHPEELSLQEIVERLVEQHKLKAGKPVHTSTDIEPQDLTVLADRTHFSNILSNLLDNAIKYSNGEAEIDIRCRRIATMEQGEQTEISVSDRGIGIAPEKLKHIFDKFYRVPTGNLHDVKGYGLGLFYVKTMIEKHGGSVSVKSELGKGSTFTIRI</sequence>